<keyword evidence="2 5" id="KW-0689">Ribosomal protein</keyword>
<sequence>MEITRIIIRPHVTEKTYQLRESEKQVLSFVVDKKANKHQIKEAFIAIFGQKPEKISTVLRKPTVINKNRPNQGFTKAKKIAYVTMPKGVKVGQSEDPTDTK</sequence>
<dbReference type="AlphaFoldDB" id="A0A084F1R5"/>
<dbReference type="GO" id="GO:1990904">
    <property type="term" value="C:ribonucleoprotein complex"/>
    <property type="evidence" value="ECO:0007669"/>
    <property type="project" value="UniProtKB-KW"/>
</dbReference>
<keyword evidence="6" id="KW-1185">Reference proteome</keyword>
<organism evidence="5 6">
    <name type="scientific">Ureaplasma diversum NCTC 246</name>
    <dbReference type="NCBI Taxonomy" id="1188241"/>
    <lineage>
        <taxon>Bacteria</taxon>
        <taxon>Bacillati</taxon>
        <taxon>Mycoplasmatota</taxon>
        <taxon>Mycoplasmoidales</taxon>
        <taxon>Mycoplasmoidaceae</taxon>
        <taxon>Ureaplasma</taxon>
    </lineage>
</organism>
<dbReference type="InterPro" id="IPR012677">
    <property type="entry name" value="Nucleotide-bd_a/b_plait_sf"/>
</dbReference>
<comment type="caution">
    <text evidence="5">The sequence shown here is derived from an EMBL/GenBank/DDBJ whole genome shotgun (WGS) entry which is preliminary data.</text>
</comment>
<dbReference type="EMBL" id="JFDP01000002">
    <property type="protein sequence ID" value="KEZ24157.1"/>
    <property type="molecule type" value="Genomic_DNA"/>
</dbReference>
<dbReference type="OrthoDB" id="9793353at2"/>
<evidence type="ECO:0000256" key="2">
    <source>
        <dbReference type="ARBA" id="ARBA00022980"/>
    </source>
</evidence>
<dbReference type="GO" id="GO:0005840">
    <property type="term" value="C:ribosome"/>
    <property type="evidence" value="ECO:0007669"/>
    <property type="project" value="UniProtKB-KW"/>
</dbReference>
<dbReference type="Gene3D" id="3.30.70.330">
    <property type="match status" value="1"/>
</dbReference>
<dbReference type="eggNOG" id="COG0089">
    <property type="taxonomic scope" value="Bacteria"/>
</dbReference>
<gene>
    <name evidence="5" type="primary">rplW</name>
    <name evidence="5" type="ORF">UDIV_0430</name>
</gene>
<dbReference type="GO" id="GO:0003735">
    <property type="term" value="F:structural constituent of ribosome"/>
    <property type="evidence" value="ECO:0007669"/>
    <property type="project" value="InterPro"/>
</dbReference>
<accession>A0A084F1R5</accession>
<proteinExistence type="inferred from homology"/>
<protein>
    <recommendedName>
        <fullName evidence="4">50S ribosomal protein L23</fullName>
    </recommendedName>
</protein>
<dbReference type="InterPro" id="IPR013025">
    <property type="entry name" value="Ribosomal_uL23-like"/>
</dbReference>
<evidence type="ECO:0000256" key="1">
    <source>
        <dbReference type="ARBA" id="ARBA00006700"/>
    </source>
</evidence>
<evidence type="ECO:0000256" key="4">
    <source>
        <dbReference type="ARBA" id="ARBA00035481"/>
    </source>
</evidence>
<dbReference type="Pfam" id="PF00276">
    <property type="entry name" value="Ribosomal_L23"/>
    <property type="match status" value="1"/>
</dbReference>
<name>A0A084F1R5_9BACT</name>
<dbReference type="SUPFAM" id="SSF54189">
    <property type="entry name" value="Ribosomal proteins S24e, L23 and L15e"/>
    <property type="match status" value="1"/>
</dbReference>
<reference evidence="5 6" key="1">
    <citation type="submission" date="2014-02" db="EMBL/GenBank/DDBJ databases">
        <title>Genome sequence of Ureaplasma diversum strain 246.</title>
        <authorList>
            <person name="Sirand-Pugnet P."/>
            <person name="Breton M."/>
            <person name="Dordet-Frisoni E."/>
            <person name="Baranowski E."/>
            <person name="Barre A."/>
            <person name="Couture C."/>
            <person name="Dupuy V."/>
            <person name="Gaurivaud P."/>
            <person name="Jacob D."/>
            <person name="Lemaitre C."/>
            <person name="Manso-Silvan L."/>
            <person name="Nikolski M."/>
            <person name="Nouvel L.-X."/>
            <person name="Poumarat F."/>
            <person name="Tardy F."/>
            <person name="Thebault P."/>
            <person name="Theil S."/>
            <person name="Citti C."/>
            <person name="Thiaucourt F."/>
            <person name="Blanchard A."/>
        </authorList>
    </citation>
    <scope>NUCLEOTIDE SEQUENCE [LARGE SCALE GENOMIC DNA]</scope>
    <source>
        <strain evidence="5 6">NCTC 246</strain>
    </source>
</reference>
<dbReference type="InterPro" id="IPR012678">
    <property type="entry name" value="Ribosomal_uL23/eL15/eS24_sf"/>
</dbReference>
<evidence type="ECO:0000256" key="3">
    <source>
        <dbReference type="ARBA" id="ARBA00023274"/>
    </source>
</evidence>
<evidence type="ECO:0000313" key="6">
    <source>
        <dbReference type="Proteomes" id="UP000028537"/>
    </source>
</evidence>
<evidence type="ECO:0000313" key="5">
    <source>
        <dbReference type="EMBL" id="KEZ24157.1"/>
    </source>
</evidence>
<comment type="similarity">
    <text evidence="1">Belongs to the universal ribosomal protein uL23 family.</text>
</comment>
<dbReference type="Proteomes" id="UP000028537">
    <property type="component" value="Unassembled WGS sequence"/>
</dbReference>
<keyword evidence="3" id="KW-0687">Ribonucleoprotein</keyword>
<dbReference type="RefSeq" id="WP_038101559.1">
    <property type="nucleotide sequence ID" value="NZ_JFDP01000002.1"/>
</dbReference>
<dbReference type="GO" id="GO:0006412">
    <property type="term" value="P:translation"/>
    <property type="evidence" value="ECO:0007669"/>
    <property type="project" value="InterPro"/>
</dbReference>